<evidence type="ECO:0000313" key="3">
    <source>
        <dbReference type="Proteomes" id="UP001286313"/>
    </source>
</evidence>
<organism evidence="2 3">
    <name type="scientific">Petrolisthes cinctipes</name>
    <name type="common">Flat porcelain crab</name>
    <dbReference type="NCBI Taxonomy" id="88211"/>
    <lineage>
        <taxon>Eukaryota</taxon>
        <taxon>Metazoa</taxon>
        <taxon>Ecdysozoa</taxon>
        <taxon>Arthropoda</taxon>
        <taxon>Crustacea</taxon>
        <taxon>Multicrustacea</taxon>
        <taxon>Malacostraca</taxon>
        <taxon>Eumalacostraca</taxon>
        <taxon>Eucarida</taxon>
        <taxon>Decapoda</taxon>
        <taxon>Pleocyemata</taxon>
        <taxon>Anomura</taxon>
        <taxon>Galatheoidea</taxon>
        <taxon>Porcellanidae</taxon>
        <taxon>Petrolisthes</taxon>
    </lineage>
</organism>
<keyword evidence="3" id="KW-1185">Reference proteome</keyword>
<evidence type="ECO:0000256" key="1">
    <source>
        <dbReference type="SAM" id="MobiDB-lite"/>
    </source>
</evidence>
<proteinExistence type="predicted"/>
<sequence>MYRYYSDTKHIELWTLVSPVYLLPARAADLARLKVADGPLLCHSVSSPSQRPTTFQTATREAPATHYNDGPEPTAAGARGPCVGFPATTCTHCACRS</sequence>
<dbReference type="AlphaFoldDB" id="A0AAE1G6C3"/>
<evidence type="ECO:0000313" key="2">
    <source>
        <dbReference type="EMBL" id="KAK3885812.1"/>
    </source>
</evidence>
<comment type="caution">
    <text evidence="2">The sequence shown here is derived from an EMBL/GenBank/DDBJ whole genome shotgun (WGS) entry which is preliminary data.</text>
</comment>
<dbReference type="EMBL" id="JAWQEG010000765">
    <property type="protein sequence ID" value="KAK3885812.1"/>
    <property type="molecule type" value="Genomic_DNA"/>
</dbReference>
<protein>
    <submittedName>
        <fullName evidence="2">Uncharacterized protein</fullName>
    </submittedName>
</protein>
<dbReference type="Proteomes" id="UP001286313">
    <property type="component" value="Unassembled WGS sequence"/>
</dbReference>
<feature type="compositionally biased region" description="Polar residues" evidence="1">
    <location>
        <begin position="46"/>
        <end position="59"/>
    </location>
</feature>
<name>A0AAE1G6C3_PETCI</name>
<accession>A0AAE1G6C3</accession>
<feature type="region of interest" description="Disordered" evidence="1">
    <location>
        <begin position="46"/>
        <end position="73"/>
    </location>
</feature>
<gene>
    <name evidence="2" type="ORF">Pcinc_010006</name>
</gene>
<reference evidence="2" key="1">
    <citation type="submission" date="2023-10" db="EMBL/GenBank/DDBJ databases">
        <title>Genome assemblies of two species of porcelain crab, Petrolisthes cinctipes and Petrolisthes manimaculis (Anomura: Porcellanidae).</title>
        <authorList>
            <person name="Angst P."/>
        </authorList>
    </citation>
    <scope>NUCLEOTIDE SEQUENCE</scope>
    <source>
        <strain evidence="2">PB745_01</strain>
        <tissue evidence="2">Gill</tissue>
    </source>
</reference>